<evidence type="ECO:0008006" key="4">
    <source>
        <dbReference type="Google" id="ProtNLM"/>
    </source>
</evidence>
<dbReference type="InterPro" id="IPR036463">
    <property type="entry name" value="Urease_gamma_sf"/>
</dbReference>
<dbReference type="InterPro" id="IPR050112">
    <property type="entry name" value="Urease_alpha_subunit"/>
</dbReference>
<keyword evidence="1" id="KW-0378">Hydrolase</keyword>
<dbReference type="OrthoDB" id="1708534at2759"/>
<organism evidence="2 3">
    <name type="scientific">Aquilegia coerulea</name>
    <name type="common">Rocky mountain columbine</name>
    <dbReference type="NCBI Taxonomy" id="218851"/>
    <lineage>
        <taxon>Eukaryota</taxon>
        <taxon>Viridiplantae</taxon>
        <taxon>Streptophyta</taxon>
        <taxon>Embryophyta</taxon>
        <taxon>Tracheophyta</taxon>
        <taxon>Spermatophyta</taxon>
        <taxon>Magnoliopsida</taxon>
        <taxon>Ranunculales</taxon>
        <taxon>Ranunculaceae</taxon>
        <taxon>Thalictroideae</taxon>
        <taxon>Aquilegia</taxon>
    </lineage>
</organism>
<evidence type="ECO:0000313" key="3">
    <source>
        <dbReference type="Proteomes" id="UP000230069"/>
    </source>
</evidence>
<dbReference type="Proteomes" id="UP000230069">
    <property type="component" value="Unassembled WGS sequence"/>
</dbReference>
<protein>
    <recommendedName>
        <fullName evidence="4">Urease</fullName>
    </recommendedName>
</protein>
<gene>
    <name evidence="2" type="ORF">AQUCO_01100254v1</name>
</gene>
<accession>A0A2G5E6X4</accession>
<evidence type="ECO:0000256" key="1">
    <source>
        <dbReference type="ARBA" id="ARBA00022801"/>
    </source>
</evidence>
<reference evidence="2 3" key="1">
    <citation type="submission" date="2017-09" db="EMBL/GenBank/DDBJ databases">
        <title>WGS assembly of Aquilegia coerulea Goldsmith.</title>
        <authorList>
            <person name="Hodges S."/>
            <person name="Kramer E."/>
            <person name="Nordborg M."/>
            <person name="Tomkins J."/>
            <person name="Borevitz J."/>
            <person name="Derieg N."/>
            <person name="Yan J."/>
            <person name="Mihaltcheva S."/>
            <person name="Hayes R.D."/>
            <person name="Rokhsar D."/>
        </authorList>
    </citation>
    <scope>NUCLEOTIDE SEQUENCE [LARGE SCALE GENOMIC DNA]</scope>
    <source>
        <strain evidence="3">cv. Goldsmith</strain>
    </source>
</reference>
<dbReference type="Gene3D" id="3.30.280.10">
    <property type="entry name" value="Urease, gamma-like subunit"/>
    <property type="match status" value="1"/>
</dbReference>
<name>A0A2G5E6X4_AQUCA</name>
<dbReference type="PANTHER" id="PTHR43440:SF1">
    <property type="entry name" value="UREASE"/>
    <property type="match status" value="1"/>
</dbReference>
<dbReference type="EMBL" id="KZ305028">
    <property type="protein sequence ID" value="PIA51287.1"/>
    <property type="molecule type" value="Genomic_DNA"/>
</dbReference>
<proteinExistence type="predicted"/>
<dbReference type="SUPFAM" id="SSF54111">
    <property type="entry name" value="Urease, gamma-subunit"/>
    <property type="match status" value="1"/>
</dbReference>
<dbReference type="GO" id="GO:0043419">
    <property type="term" value="P:urea catabolic process"/>
    <property type="evidence" value="ECO:0007669"/>
    <property type="project" value="InterPro"/>
</dbReference>
<dbReference type="Pfam" id="PF00547">
    <property type="entry name" value="Urease_gamma"/>
    <property type="match status" value="1"/>
</dbReference>
<sequence length="96" mass="10841">MKLTPREVEKLSLHDAGFLAQKRLARGLQLNYTEAVALIATQILEFVRDGNRTVAELMNIGKQLLGRRQVLPSVAHLLETVQVYCYVYSNILQLST</sequence>
<dbReference type="NCBIfam" id="TIGR00193">
    <property type="entry name" value="urease_gam"/>
    <property type="match status" value="1"/>
</dbReference>
<dbReference type="InterPro" id="IPR002026">
    <property type="entry name" value="Urease_gamma/gamma-beta_su"/>
</dbReference>
<dbReference type="CDD" id="cd00390">
    <property type="entry name" value="Urease_gamma"/>
    <property type="match status" value="1"/>
</dbReference>
<dbReference type="GO" id="GO:0016787">
    <property type="term" value="F:hydrolase activity"/>
    <property type="evidence" value="ECO:0007669"/>
    <property type="project" value="UniProtKB-KW"/>
</dbReference>
<dbReference type="AlphaFoldDB" id="A0A2G5E6X4"/>
<dbReference type="STRING" id="218851.A0A2G5E6X4"/>
<dbReference type="InParanoid" id="A0A2G5E6X4"/>
<dbReference type="GO" id="GO:0016151">
    <property type="term" value="F:nickel cation binding"/>
    <property type="evidence" value="ECO:0007669"/>
    <property type="project" value="InterPro"/>
</dbReference>
<keyword evidence="3" id="KW-1185">Reference proteome</keyword>
<evidence type="ECO:0000313" key="2">
    <source>
        <dbReference type="EMBL" id="PIA51287.1"/>
    </source>
</evidence>
<dbReference type="PANTHER" id="PTHR43440">
    <property type="entry name" value="UREASE"/>
    <property type="match status" value="1"/>
</dbReference>